<comment type="caution">
    <text evidence="1">The sequence shown here is derived from an EMBL/GenBank/DDBJ whole genome shotgun (WGS) entry which is preliminary data.</text>
</comment>
<dbReference type="AlphaFoldDB" id="A0A2Z6SJQ1"/>
<accession>A0A2Z6SJQ1</accession>
<reference evidence="1 2" key="1">
    <citation type="submission" date="2017-11" db="EMBL/GenBank/DDBJ databases">
        <title>The genome of Rhizophagus clarus HR1 reveals common genetic basis of auxotrophy among arbuscular mycorrhizal fungi.</title>
        <authorList>
            <person name="Kobayashi Y."/>
        </authorList>
    </citation>
    <scope>NUCLEOTIDE SEQUENCE [LARGE SCALE GENOMIC DNA]</scope>
    <source>
        <strain evidence="1 2">HR1</strain>
    </source>
</reference>
<evidence type="ECO:0000313" key="2">
    <source>
        <dbReference type="Proteomes" id="UP000247702"/>
    </source>
</evidence>
<name>A0A2Z6SJQ1_9GLOM</name>
<proteinExistence type="predicted"/>
<gene>
    <name evidence="1" type="ORF">RclHR1_06890011</name>
</gene>
<organism evidence="1 2">
    <name type="scientific">Rhizophagus clarus</name>
    <dbReference type="NCBI Taxonomy" id="94130"/>
    <lineage>
        <taxon>Eukaryota</taxon>
        <taxon>Fungi</taxon>
        <taxon>Fungi incertae sedis</taxon>
        <taxon>Mucoromycota</taxon>
        <taxon>Glomeromycotina</taxon>
        <taxon>Glomeromycetes</taxon>
        <taxon>Glomerales</taxon>
        <taxon>Glomeraceae</taxon>
        <taxon>Rhizophagus</taxon>
    </lineage>
</organism>
<dbReference type="EMBL" id="BEXD01004080">
    <property type="protein sequence ID" value="GBC06507.1"/>
    <property type="molecule type" value="Genomic_DNA"/>
</dbReference>
<sequence>MVIIQTLVNIVPNLNPNMKTKITHKTPIAEVDDQTVKLKEELSYNILPATRAIELTDNRSAIQPHPHPHPPYPYYNPSLPPPLLPSSLQSYNSNNQYYPYYPYPNYNPSSYSQISSEKDKELVQPNLPQLINTDEPQNNNFKDKKVFNLFYQMITYNRMIPLKKKQNLSILSEVANEVEKLKVQKL</sequence>
<keyword evidence="2" id="KW-1185">Reference proteome</keyword>
<protein>
    <submittedName>
        <fullName evidence="1">Uncharacterized protein</fullName>
    </submittedName>
</protein>
<evidence type="ECO:0000313" key="1">
    <source>
        <dbReference type="EMBL" id="GBC06507.1"/>
    </source>
</evidence>
<dbReference type="Proteomes" id="UP000247702">
    <property type="component" value="Unassembled WGS sequence"/>
</dbReference>